<reference evidence="2 3" key="1">
    <citation type="submission" date="2016-07" db="EMBL/GenBank/DDBJ databases">
        <title>Pervasive Adenine N6-methylation of Active Genes in Fungi.</title>
        <authorList>
            <consortium name="DOE Joint Genome Institute"/>
            <person name="Mondo S.J."/>
            <person name="Dannebaum R.O."/>
            <person name="Kuo R.C."/>
            <person name="Labutti K."/>
            <person name="Haridas S."/>
            <person name="Kuo A."/>
            <person name="Salamov A."/>
            <person name="Ahrendt S.R."/>
            <person name="Lipzen A."/>
            <person name="Sullivan W."/>
            <person name="Andreopoulos W.B."/>
            <person name="Clum A."/>
            <person name="Lindquist E."/>
            <person name="Daum C."/>
            <person name="Ramamoorthy G.K."/>
            <person name="Gryganskyi A."/>
            <person name="Culley D."/>
            <person name="Magnuson J.K."/>
            <person name="James T.Y."/>
            <person name="O'Malley M.A."/>
            <person name="Stajich J.E."/>
            <person name="Spatafora J.W."/>
            <person name="Visel A."/>
            <person name="Grigoriev I.V."/>
        </authorList>
    </citation>
    <scope>NUCLEOTIDE SEQUENCE [LARGE SCALE GENOMIC DNA]</scope>
    <source>
        <strain evidence="2 3">CBS 115471</strain>
    </source>
</reference>
<dbReference type="AlphaFoldDB" id="A0A1Y1ZDL4"/>
<gene>
    <name evidence="2" type="ORF">BCR34DRAFT_603711</name>
</gene>
<evidence type="ECO:0000313" key="2">
    <source>
        <dbReference type="EMBL" id="ORY07905.1"/>
    </source>
</evidence>
<feature type="signal peptide" evidence="1">
    <location>
        <begin position="1"/>
        <end position="21"/>
    </location>
</feature>
<dbReference type="OrthoDB" id="3710041at2759"/>
<feature type="chain" id="PRO_5012734091" evidence="1">
    <location>
        <begin position="22"/>
        <end position="360"/>
    </location>
</feature>
<comment type="caution">
    <text evidence="2">The sequence shown here is derived from an EMBL/GenBank/DDBJ whole genome shotgun (WGS) entry which is preliminary data.</text>
</comment>
<evidence type="ECO:0000256" key="1">
    <source>
        <dbReference type="SAM" id="SignalP"/>
    </source>
</evidence>
<dbReference type="Proteomes" id="UP000193144">
    <property type="component" value="Unassembled WGS sequence"/>
</dbReference>
<accession>A0A1Y1ZDL4</accession>
<organism evidence="2 3">
    <name type="scientific">Clohesyomyces aquaticus</name>
    <dbReference type="NCBI Taxonomy" id="1231657"/>
    <lineage>
        <taxon>Eukaryota</taxon>
        <taxon>Fungi</taxon>
        <taxon>Dikarya</taxon>
        <taxon>Ascomycota</taxon>
        <taxon>Pezizomycotina</taxon>
        <taxon>Dothideomycetes</taxon>
        <taxon>Pleosporomycetidae</taxon>
        <taxon>Pleosporales</taxon>
        <taxon>Lindgomycetaceae</taxon>
        <taxon>Clohesyomyces</taxon>
    </lineage>
</organism>
<protein>
    <submittedName>
        <fullName evidence="2">Uncharacterized protein</fullName>
    </submittedName>
</protein>
<keyword evidence="3" id="KW-1185">Reference proteome</keyword>
<evidence type="ECO:0000313" key="3">
    <source>
        <dbReference type="Proteomes" id="UP000193144"/>
    </source>
</evidence>
<dbReference type="EMBL" id="MCFA01000105">
    <property type="protein sequence ID" value="ORY07905.1"/>
    <property type="molecule type" value="Genomic_DNA"/>
</dbReference>
<proteinExistence type="predicted"/>
<keyword evidence="1" id="KW-0732">Signal</keyword>
<sequence length="360" mass="38936">MLYQSALFILLASSASTSARALTARALKDNPDEGIYLVNCGSTMNENPTDLIVHDYVYYYNNEADGQKKQYPNINAKPTDPGPHDGFIYHINWDSGTQSSPITADLQGRKFSLYNLEDGDSAKQGDRVKAIAKLDNEELSCYKFGGEVPDALENGSLFKCSAAYRCTRDSHWSRTAKMVIYNATTTVSDWHICGTGQSGSPYTAFGQYSTWATTMQPPGTGYTLGGKKKCSISFSTSNVDQNSSSPISVGDVTRFWYAAVAPSIEKTIEYKNNMDYCSVTYPSGGYLAIVQTQDENPDVHDELQYHFAVSCEDKKCDSQPTVSVITNILAGIAGFATGLGAVPGLIAGVVTAANVLCAFG</sequence>
<name>A0A1Y1ZDL4_9PLEO</name>